<keyword evidence="2" id="KW-1185">Reference proteome</keyword>
<organism evidence="1 2">
    <name type="scientific">Liparis tanakae</name>
    <name type="common">Tanaka's snailfish</name>
    <dbReference type="NCBI Taxonomy" id="230148"/>
    <lineage>
        <taxon>Eukaryota</taxon>
        <taxon>Metazoa</taxon>
        <taxon>Chordata</taxon>
        <taxon>Craniata</taxon>
        <taxon>Vertebrata</taxon>
        <taxon>Euteleostomi</taxon>
        <taxon>Actinopterygii</taxon>
        <taxon>Neopterygii</taxon>
        <taxon>Teleostei</taxon>
        <taxon>Neoteleostei</taxon>
        <taxon>Acanthomorphata</taxon>
        <taxon>Eupercaria</taxon>
        <taxon>Perciformes</taxon>
        <taxon>Cottioidei</taxon>
        <taxon>Cottales</taxon>
        <taxon>Liparidae</taxon>
        <taxon>Liparis</taxon>
    </lineage>
</organism>
<reference evidence="1 2" key="1">
    <citation type="submission" date="2019-03" db="EMBL/GenBank/DDBJ databases">
        <title>First draft genome of Liparis tanakae, snailfish: a comprehensive survey of snailfish specific genes.</title>
        <authorList>
            <person name="Kim W."/>
            <person name="Song I."/>
            <person name="Jeong J.-H."/>
            <person name="Kim D."/>
            <person name="Kim S."/>
            <person name="Ryu S."/>
            <person name="Song J.Y."/>
            <person name="Lee S.K."/>
        </authorList>
    </citation>
    <scope>NUCLEOTIDE SEQUENCE [LARGE SCALE GENOMIC DNA]</scope>
    <source>
        <tissue evidence="1">Muscle</tissue>
    </source>
</reference>
<gene>
    <name evidence="1" type="ORF">EYF80_025335</name>
</gene>
<protein>
    <submittedName>
        <fullName evidence="1">Uncharacterized protein</fullName>
    </submittedName>
</protein>
<comment type="caution">
    <text evidence="1">The sequence shown here is derived from an EMBL/GenBank/DDBJ whole genome shotgun (WGS) entry which is preliminary data.</text>
</comment>
<dbReference type="AlphaFoldDB" id="A0A4Z2HHV0"/>
<evidence type="ECO:0000313" key="2">
    <source>
        <dbReference type="Proteomes" id="UP000314294"/>
    </source>
</evidence>
<name>A0A4Z2HHV0_9TELE</name>
<dbReference type="Proteomes" id="UP000314294">
    <property type="component" value="Unassembled WGS sequence"/>
</dbReference>
<evidence type="ECO:0000313" key="1">
    <source>
        <dbReference type="EMBL" id="TNN64484.1"/>
    </source>
</evidence>
<dbReference type="EMBL" id="SRLO01000252">
    <property type="protein sequence ID" value="TNN64484.1"/>
    <property type="molecule type" value="Genomic_DNA"/>
</dbReference>
<sequence>MGQYNETKPKFESGALPRCAALLNELHLARERRAVKLLCQQQQGEASGVGTAALTAAQFRLSYCLVREQRAGRTAALRWRGTYLLAEEYVLRGDNGGIDGGAGCVMGTVKITLDYEMANLEEEDRCSSHFYISWECNLRLDDLSTFTPRFLFLPCPPPPSNSPTQQLFLSLSALAPPCTPACSPPSPNRPQCDGFVLLLRGVRRRDSCLSRGRGPTPSDTAVER</sequence>
<accession>A0A4Z2HHV0</accession>
<proteinExistence type="predicted"/>